<protein>
    <submittedName>
        <fullName evidence="1">(California timema) hypothetical protein</fullName>
    </submittedName>
</protein>
<evidence type="ECO:0000313" key="1">
    <source>
        <dbReference type="EMBL" id="CAD7572738.1"/>
    </source>
</evidence>
<proteinExistence type="predicted"/>
<gene>
    <name evidence="1" type="ORF">TCMB3V08_LOCUS5382</name>
</gene>
<organism evidence="1">
    <name type="scientific">Timema californicum</name>
    <name type="common">California timema</name>
    <name type="synonym">Walking stick</name>
    <dbReference type="NCBI Taxonomy" id="61474"/>
    <lineage>
        <taxon>Eukaryota</taxon>
        <taxon>Metazoa</taxon>
        <taxon>Ecdysozoa</taxon>
        <taxon>Arthropoda</taxon>
        <taxon>Hexapoda</taxon>
        <taxon>Insecta</taxon>
        <taxon>Pterygota</taxon>
        <taxon>Neoptera</taxon>
        <taxon>Polyneoptera</taxon>
        <taxon>Phasmatodea</taxon>
        <taxon>Timematodea</taxon>
        <taxon>Timematoidea</taxon>
        <taxon>Timematidae</taxon>
        <taxon>Timema</taxon>
    </lineage>
</organism>
<dbReference type="AlphaFoldDB" id="A0A7R9P7L6"/>
<sequence length="463" mass="53540">MPKFSLFNLITYLEHISLTSLLLQSSVDDCPFIKHNQLAGQSLVSIDYNKQYKYCNKIRSDTPFCKKTQHIIKVDGSHSSKTTLHKFKTLDETFPSTKLKTYFYRCISPFFLKYVPEHKHFVLFKHSNKSCLLDFILENVDCTNEIGMSLIRLRNQSEFSENQYNLLNKGKSFKGILEQTFDKDTFTRASTIKVTEGTYFNYKSFSLKYLGNKEKECVGEFGLKWRLRDSSIFSDPTSGSSIDHLTMQLKTSFTPTKKALDPMKICQCSPSAVNASEENSENVGNSSEKLQKKVELGKIKSEILIIERRFNLNSNEHFIETILSDPCRVDMSVTLFAQKKPADSLARGYIMSELLVQLLKSFVWPSNRVKVVWVKNLDSYLIRWMEGKDFTSMFPHQNSPEQKFYEAAIMFSSNASLLVRHLNLAFFHNLVTVLRIQPCKLLVLRERPHLEAKILPQDIFCEF</sequence>
<accession>A0A7R9P7L6</accession>
<name>A0A7R9P7L6_TIMCA</name>
<dbReference type="EMBL" id="OE181207">
    <property type="protein sequence ID" value="CAD7572738.1"/>
    <property type="molecule type" value="Genomic_DNA"/>
</dbReference>
<reference evidence="1" key="1">
    <citation type="submission" date="2020-11" db="EMBL/GenBank/DDBJ databases">
        <authorList>
            <person name="Tran Van P."/>
        </authorList>
    </citation>
    <scope>NUCLEOTIDE SEQUENCE</scope>
</reference>